<dbReference type="Proteomes" id="UP001596067">
    <property type="component" value="Unassembled WGS sequence"/>
</dbReference>
<dbReference type="RefSeq" id="WP_345328066.1">
    <property type="nucleotide sequence ID" value="NZ_BAAAVH010000016.1"/>
</dbReference>
<reference evidence="3" key="1">
    <citation type="journal article" date="2019" name="Int. J. Syst. Evol. Microbiol.">
        <title>The Global Catalogue of Microorganisms (GCM) 10K type strain sequencing project: providing services to taxonomists for standard genome sequencing and annotation.</title>
        <authorList>
            <consortium name="The Broad Institute Genomics Platform"/>
            <consortium name="The Broad Institute Genome Sequencing Center for Infectious Disease"/>
            <person name="Wu L."/>
            <person name="Ma J."/>
        </authorList>
    </citation>
    <scope>NUCLEOTIDE SEQUENCE [LARGE SCALE GENOMIC DNA]</scope>
    <source>
        <strain evidence="3">CGMCC 4.1469</strain>
    </source>
</reference>
<comment type="caution">
    <text evidence="2">The sequence shown here is derived from an EMBL/GenBank/DDBJ whole genome shotgun (WGS) entry which is preliminary data.</text>
</comment>
<organism evidence="2 3">
    <name type="scientific">Kitasatospora aburaviensis</name>
    <dbReference type="NCBI Taxonomy" id="67265"/>
    <lineage>
        <taxon>Bacteria</taxon>
        <taxon>Bacillati</taxon>
        <taxon>Actinomycetota</taxon>
        <taxon>Actinomycetes</taxon>
        <taxon>Kitasatosporales</taxon>
        <taxon>Streptomycetaceae</taxon>
        <taxon>Kitasatospora</taxon>
    </lineage>
</organism>
<protein>
    <submittedName>
        <fullName evidence="2">Uncharacterized protein</fullName>
    </submittedName>
</protein>
<feature type="region of interest" description="Disordered" evidence="1">
    <location>
        <begin position="1"/>
        <end position="22"/>
    </location>
</feature>
<evidence type="ECO:0000313" key="2">
    <source>
        <dbReference type="EMBL" id="MFC5890213.1"/>
    </source>
</evidence>
<evidence type="ECO:0000313" key="3">
    <source>
        <dbReference type="Proteomes" id="UP001596067"/>
    </source>
</evidence>
<proteinExistence type="predicted"/>
<dbReference type="EMBL" id="JBHSOD010000075">
    <property type="protein sequence ID" value="MFC5890213.1"/>
    <property type="molecule type" value="Genomic_DNA"/>
</dbReference>
<evidence type="ECO:0000256" key="1">
    <source>
        <dbReference type="SAM" id="MobiDB-lite"/>
    </source>
</evidence>
<keyword evidence="3" id="KW-1185">Reference proteome</keyword>
<sequence>MAKSTIAAAALAGDDESDIFDPDNLVRTEDVEDEGFTINPAGH</sequence>
<gene>
    <name evidence="2" type="ORF">ACFP0N_35180</name>
</gene>
<name>A0ABW1FAI4_9ACTN</name>
<accession>A0ABW1FAI4</accession>